<name>A0ACC0CF24_CATRO</name>
<sequence>MDLKNFAIESLPFFIMVLVEFLNVGLTTLSKAVMSKGIGNYVFVFYSNTIAALILLPLSFILERNKRAPLSWSLLCKFFILSLIGITIMQNCVFTGLKYSSPTLASAMSNLSPPFTFLLAVIFRMEKMKLRSMRSNIKMMGTLVSITGALIVTLYKGPQSGSSSEEEQVLLSPTLNNWGIGGIFLAIASLSVSVWSIGQAAILRGYQSELTIVAFYCLFGSIQCGLVCLVAERNHPKAWK</sequence>
<protein>
    <submittedName>
        <fullName evidence="1">Uncharacterized protein</fullName>
    </submittedName>
</protein>
<comment type="caution">
    <text evidence="1">The sequence shown here is derived from an EMBL/GenBank/DDBJ whole genome shotgun (WGS) entry which is preliminary data.</text>
</comment>
<gene>
    <name evidence="1" type="ORF">M9H77_04728</name>
</gene>
<proteinExistence type="predicted"/>
<organism evidence="1 2">
    <name type="scientific">Catharanthus roseus</name>
    <name type="common">Madagascar periwinkle</name>
    <name type="synonym">Vinca rosea</name>
    <dbReference type="NCBI Taxonomy" id="4058"/>
    <lineage>
        <taxon>Eukaryota</taxon>
        <taxon>Viridiplantae</taxon>
        <taxon>Streptophyta</taxon>
        <taxon>Embryophyta</taxon>
        <taxon>Tracheophyta</taxon>
        <taxon>Spermatophyta</taxon>
        <taxon>Magnoliopsida</taxon>
        <taxon>eudicotyledons</taxon>
        <taxon>Gunneridae</taxon>
        <taxon>Pentapetalae</taxon>
        <taxon>asterids</taxon>
        <taxon>lamiids</taxon>
        <taxon>Gentianales</taxon>
        <taxon>Apocynaceae</taxon>
        <taxon>Rauvolfioideae</taxon>
        <taxon>Vinceae</taxon>
        <taxon>Catharanthinae</taxon>
        <taxon>Catharanthus</taxon>
    </lineage>
</organism>
<evidence type="ECO:0000313" key="1">
    <source>
        <dbReference type="EMBL" id="KAI5683500.1"/>
    </source>
</evidence>
<accession>A0ACC0CF24</accession>
<evidence type="ECO:0000313" key="2">
    <source>
        <dbReference type="Proteomes" id="UP001060085"/>
    </source>
</evidence>
<dbReference type="Proteomes" id="UP001060085">
    <property type="component" value="Linkage Group LG01"/>
</dbReference>
<dbReference type="EMBL" id="CM044701">
    <property type="protein sequence ID" value="KAI5683500.1"/>
    <property type="molecule type" value="Genomic_DNA"/>
</dbReference>
<reference evidence="2" key="1">
    <citation type="journal article" date="2023" name="Nat. Plants">
        <title>Single-cell RNA sequencing provides a high-resolution roadmap for understanding the multicellular compartmentation of specialized metabolism.</title>
        <authorList>
            <person name="Sun S."/>
            <person name="Shen X."/>
            <person name="Li Y."/>
            <person name="Li Y."/>
            <person name="Wang S."/>
            <person name="Li R."/>
            <person name="Zhang H."/>
            <person name="Shen G."/>
            <person name="Guo B."/>
            <person name="Wei J."/>
            <person name="Xu J."/>
            <person name="St-Pierre B."/>
            <person name="Chen S."/>
            <person name="Sun C."/>
        </authorList>
    </citation>
    <scope>NUCLEOTIDE SEQUENCE [LARGE SCALE GENOMIC DNA]</scope>
</reference>
<keyword evidence="2" id="KW-1185">Reference proteome</keyword>